<feature type="transmembrane region" description="Helical" evidence="8">
    <location>
        <begin position="38"/>
        <end position="64"/>
    </location>
</feature>
<dbReference type="GO" id="GO:0098797">
    <property type="term" value="C:plasma membrane protein complex"/>
    <property type="evidence" value="ECO:0007669"/>
    <property type="project" value="TreeGrafter"/>
</dbReference>
<keyword evidence="6 8" id="KW-1133">Transmembrane helix</keyword>
<evidence type="ECO:0000256" key="1">
    <source>
        <dbReference type="ARBA" id="ARBA00004651"/>
    </source>
</evidence>
<feature type="domain" description="ABC3 transporter permease C-terminal" evidence="9">
    <location>
        <begin position="289"/>
        <end position="423"/>
    </location>
</feature>
<evidence type="ECO:0000256" key="3">
    <source>
        <dbReference type="ARBA" id="ARBA00022448"/>
    </source>
</evidence>
<dbReference type="PANTHER" id="PTHR30489">
    <property type="entry name" value="LIPOPROTEIN-RELEASING SYSTEM TRANSMEMBRANE PROTEIN LOLE"/>
    <property type="match status" value="1"/>
</dbReference>
<feature type="transmembrane region" description="Helical" evidence="8">
    <location>
        <begin position="332"/>
        <end position="358"/>
    </location>
</feature>
<evidence type="ECO:0000259" key="10">
    <source>
        <dbReference type="Pfam" id="PF12704"/>
    </source>
</evidence>
<accession>A0A1H7GYA7</accession>
<feature type="domain" description="MacB-like periplasmic core" evidence="10">
    <location>
        <begin position="46"/>
        <end position="259"/>
    </location>
</feature>
<dbReference type="NCBIfam" id="TIGR02212">
    <property type="entry name" value="lolCE"/>
    <property type="match status" value="1"/>
</dbReference>
<evidence type="ECO:0000313" key="11">
    <source>
        <dbReference type="EMBL" id="SEK40875.1"/>
    </source>
</evidence>
<keyword evidence="4" id="KW-1003">Cell membrane</keyword>
<proteinExistence type="inferred from homology"/>
<feature type="transmembrane region" description="Helical" evidence="8">
    <location>
        <begin position="287"/>
        <end position="311"/>
    </location>
</feature>
<dbReference type="InterPro" id="IPR051447">
    <property type="entry name" value="Lipoprotein-release_system"/>
</dbReference>
<name>A0A1H7GYA7_9HYPH</name>
<dbReference type="GO" id="GO:0042953">
    <property type="term" value="P:lipoprotein transport"/>
    <property type="evidence" value="ECO:0007669"/>
    <property type="project" value="InterPro"/>
</dbReference>
<keyword evidence="11" id="KW-0449">Lipoprotein</keyword>
<dbReference type="Proteomes" id="UP000199664">
    <property type="component" value="Unassembled WGS sequence"/>
</dbReference>
<dbReference type="GO" id="GO:0044874">
    <property type="term" value="P:lipoprotein localization to outer membrane"/>
    <property type="evidence" value="ECO:0007669"/>
    <property type="project" value="TreeGrafter"/>
</dbReference>
<evidence type="ECO:0000313" key="12">
    <source>
        <dbReference type="Proteomes" id="UP000199664"/>
    </source>
</evidence>
<keyword evidence="7 8" id="KW-0472">Membrane</keyword>
<dbReference type="RefSeq" id="WP_091829345.1">
    <property type="nucleotide sequence ID" value="NZ_FOAN01000001.1"/>
</dbReference>
<dbReference type="InterPro" id="IPR025857">
    <property type="entry name" value="MacB_PCD"/>
</dbReference>
<dbReference type="InterPro" id="IPR003838">
    <property type="entry name" value="ABC3_permease_C"/>
</dbReference>
<dbReference type="OrthoDB" id="9808461at2"/>
<keyword evidence="12" id="KW-1185">Reference proteome</keyword>
<evidence type="ECO:0000259" key="9">
    <source>
        <dbReference type="Pfam" id="PF02687"/>
    </source>
</evidence>
<reference evidence="12" key="1">
    <citation type="submission" date="2016-10" db="EMBL/GenBank/DDBJ databases">
        <authorList>
            <person name="Varghese N."/>
            <person name="Submissions S."/>
        </authorList>
    </citation>
    <scope>NUCLEOTIDE SEQUENCE [LARGE SCALE GENOMIC DNA]</scope>
    <source>
        <strain evidence="12">LMG 26383,CCUG 61248,R- 45681</strain>
    </source>
</reference>
<organism evidence="11 12">
    <name type="scientific">Bosea lupini</name>
    <dbReference type="NCBI Taxonomy" id="1036779"/>
    <lineage>
        <taxon>Bacteria</taxon>
        <taxon>Pseudomonadati</taxon>
        <taxon>Pseudomonadota</taxon>
        <taxon>Alphaproteobacteria</taxon>
        <taxon>Hyphomicrobiales</taxon>
        <taxon>Boseaceae</taxon>
        <taxon>Bosea</taxon>
    </lineage>
</organism>
<evidence type="ECO:0000256" key="7">
    <source>
        <dbReference type="ARBA" id="ARBA00023136"/>
    </source>
</evidence>
<dbReference type="Pfam" id="PF02687">
    <property type="entry name" value="FtsX"/>
    <property type="match status" value="1"/>
</dbReference>
<dbReference type="InterPro" id="IPR011925">
    <property type="entry name" value="LolCE_TM"/>
</dbReference>
<comment type="similarity">
    <text evidence="2">Belongs to the ABC-4 integral membrane protein family. LolC/E subfamily.</text>
</comment>
<dbReference type="Pfam" id="PF12704">
    <property type="entry name" value="MacB_PCD"/>
    <property type="match status" value="1"/>
</dbReference>
<comment type="subcellular location">
    <subcellularLocation>
        <location evidence="1">Cell membrane</location>
        <topology evidence="1">Multi-pass membrane protein</topology>
    </subcellularLocation>
</comment>
<dbReference type="STRING" id="1036779.SAMN04515666_101445"/>
<gene>
    <name evidence="11" type="ORF">SAMN04515666_101445</name>
</gene>
<dbReference type="EMBL" id="FOAN01000001">
    <property type="protein sequence ID" value="SEK40875.1"/>
    <property type="molecule type" value="Genomic_DNA"/>
</dbReference>
<evidence type="ECO:0000256" key="5">
    <source>
        <dbReference type="ARBA" id="ARBA00022692"/>
    </source>
</evidence>
<evidence type="ECO:0000256" key="8">
    <source>
        <dbReference type="SAM" id="Phobius"/>
    </source>
</evidence>
<evidence type="ECO:0000256" key="6">
    <source>
        <dbReference type="ARBA" id="ARBA00022989"/>
    </source>
</evidence>
<evidence type="ECO:0000256" key="2">
    <source>
        <dbReference type="ARBA" id="ARBA00005236"/>
    </source>
</evidence>
<keyword evidence="5 8" id="KW-0812">Transmembrane</keyword>
<keyword evidence="3" id="KW-0813">Transport</keyword>
<evidence type="ECO:0000256" key="4">
    <source>
        <dbReference type="ARBA" id="ARBA00022475"/>
    </source>
</evidence>
<dbReference type="AlphaFoldDB" id="A0A1H7GYA7"/>
<sequence>MSAGSEARESVPTGTKAFAGFEWLLAGRYLRTRRREGFVSVIAGFSFLGILLGVATLIIVMSVMNGFRKELLEKIVGVNGHIFATPIDRPLDDYEQVAAKLRQVQGIKLAIPLVEGQALASSQVGNGGVLVRGISESDIKSIPFIAGNVRQGTLDGFATANGVAIGRRLAGSLGLQVGDTITIVTPRGASTPFGTAPRIKAYPVTAIFEIGMSEFDASFVFMPLGESQAYFNRDGDVNVIEIFIDNPDQTQAVRDRIEADPPRPLVLSDWRQRNRTFFNALEVERNVMFIILTLIVLVATLNIVSGLIMLVKDKTEDIAIMRTMGASRGTVLRVFLITGAAIGVVGTFAGFVLGILFARNIQTINKGLSKLLGINPWDPTVRFLSDIPSVIDWREVATVVVMTLVLSLLATLYPAWKAARLDPVKALRMG</sequence>
<protein>
    <submittedName>
        <fullName evidence="11">Lipoprotein-releasing system permease protein</fullName>
    </submittedName>
</protein>
<dbReference type="PANTHER" id="PTHR30489:SF0">
    <property type="entry name" value="LIPOPROTEIN-RELEASING SYSTEM TRANSMEMBRANE PROTEIN LOLE"/>
    <property type="match status" value="1"/>
</dbReference>
<feature type="transmembrane region" description="Helical" evidence="8">
    <location>
        <begin position="396"/>
        <end position="416"/>
    </location>
</feature>